<keyword evidence="2" id="KW-1185">Reference proteome</keyword>
<accession>A0ABN7SNS4</accession>
<dbReference type="Proteomes" id="UP001158576">
    <property type="component" value="Chromosome XSR"/>
</dbReference>
<organism evidence="1 2">
    <name type="scientific">Oikopleura dioica</name>
    <name type="common">Tunicate</name>
    <dbReference type="NCBI Taxonomy" id="34765"/>
    <lineage>
        <taxon>Eukaryota</taxon>
        <taxon>Metazoa</taxon>
        <taxon>Chordata</taxon>
        <taxon>Tunicata</taxon>
        <taxon>Appendicularia</taxon>
        <taxon>Copelata</taxon>
        <taxon>Oikopleuridae</taxon>
        <taxon>Oikopleura</taxon>
    </lineage>
</organism>
<proteinExistence type="predicted"/>
<gene>
    <name evidence="1" type="ORF">OKIOD_LOCUS8428</name>
</gene>
<protein>
    <submittedName>
        <fullName evidence="1">Oidioi.mRNA.OKI2018_I69.XSR.g16870.t1.cds</fullName>
    </submittedName>
</protein>
<name>A0ABN7SNS4_OIKDI</name>
<evidence type="ECO:0000313" key="2">
    <source>
        <dbReference type="Proteomes" id="UP001158576"/>
    </source>
</evidence>
<sequence>MAQCRRNEVTCGKNCPCEENCPFGCPCQGWCEEKLPSGVQQDIPLEKLRNLGYEPYYQELFGVSPTDEDMDPEMGGDYLFIGCKERNSDSFNAGIFGAKKFLLELQEFENSPSMISKATEHNGFYYYNTNSLSYCGPNKIFGFSPIENIYPFCADYYDCKYQVGKVDVCEEHEWDNTRMSVFKNDRNWAGWRCGRFTEYDGYVNQLSWLWENFELQFWTLKQ</sequence>
<reference evidence="1 2" key="1">
    <citation type="submission" date="2021-04" db="EMBL/GenBank/DDBJ databases">
        <authorList>
            <person name="Bliznina A."/>
        </authorList>
    </citation>
    <scope>NUCLEOTIDE SEQUENCE [LARGE SCALE GENOMIC DNA]</scope>
</reference>
<evidence type="ECO:0000313" key="1">
    <source>
        <dbReference type="EMBL" id="CAG5100157.1"/>
    </source>
</evidence>
<dbReference type="EMBL" id="OU015569">
    <property type="protein sequence ID" value="CAG5100157.1"/>
    <property type="molecule type" value="Genomic_DNA"/>
</dbReference>